<evidence type="ECO:0000256" key="3">
    <source>
        <dbReference type="ARBA" id="ARBA00022723"/>
    </source>
</evidence>
<sequence>MVWSLGQWFQPMDPYAESVLALQGDRDRGEAIFSMNCAVCHGADGAGHVGPSLLDVASRKSEVALIEQVISGKTPPMPQFQPAPQDMADLLRYLETL</sequence>
<evidence type="ECO:0000259" key="7">
    <source>
        <dbReference type="PROSITE" id="PS51007"/>
    </source>
</evidence>
<dbReference type="InterPro" id="IPR036909">
    <property type="entry name" value="Cyt_c-like_dom_sf"/>
</dbReference>
<name>A0ABW7C780_9CYAN</name>
<proteinExistence type="predicted"/>
<dbReference type="PROSITE" id="PS51007">
    <property type="entry name" value="CYTC"/>
    <property type="match status" value="1"/>
</dbReference>
<organism evidence="8 9">
    <name type="scientific">Limnothrix redekei LRLZ20PSL1</name>
    <dbReference type="NCBI Taxonomy" id="3112953"/>
    <lineage>
        <taxon>Bacteria</taxon>
        <taxon>Bacillati</taxon>
        <taxon>Cyanobacteriota</taxon>
        <taxon>Cyanophyceae</taxon>
        <taxon>Pseudanabaenales</taxon>
        <taxon>Pseudanabaenaceae</taxon>
        <taxon>Limnothrix</taxon>
    </lineage>
</organism>
<dbReference type="Pfam" id="PF13442">
    <property type="entry name" value="Cytochrome_CBB3"/>
    <property type="match status" value="1"/>
</dbReference>
<gene>
    <name evidence="8" type="ORF">VPK24_05315</name>
</gene>
<comment type="caution">
    <text evidence="8">The sequence shown here is derived from an EMBL/GenBank/DDBJ whole genome shotgun (WGS) entry which is preliminary data.</text>
</comment>
<accession>A0ABW7C780</accession>
<keyword evidence="1" id="KW-0813">Transport</keyword>
<evidence type="ECO:0000313" key="8">
    <source>
        <dbReference type="EMBL" id="MFG3817047.1"/>
    </source>
</evidence>
<feature type="domain" description="Cytochrome c" evidence="7">
    <location>
        <begin position="24"/>
        <end position="97"/>
    </location>
</feature>
<keyword evidence="2 6" id="KW-0349">Heme</keyword>
<evidence type="ECO:0000256" key="5">
    <source>
        <dbReference type="ARBA" id="ARBA00023004"/>
    </source>
</evidence>
<dbReference type="RefSeq" id="WP_393011081.1">
    <property type="nucleotide sequence ID" value="NZ_JAZAQF010000028.1"/>
</dbReference>
<evidence type="ECO:0000313" key="9">
    <source>
        <dbReference type="Proteomes" id="UP001604335"/>
    </source>
</evidence>
<dbReference type="Gene3D" id="1.10.760.10">
    <property type="entry name" value="Cytochrome c-like domain"/>
    <property type="match status" value="1"/>
</dbReference>
<dbReference type="InterPro" id="IPR009056">
    <property type="entry name" value="Cyt_c-like_dom"/>
</dbReference>
<dbReference type="InterPro" id="IPR051811">
    <property type="entry name" value="Cytochrome_c550/c551-like"/>
</dbReference>
<protein>
    <submittedName>
        <fullName evidence="8">Cytochrome c</fullName>
    </submittedName>
</protein>
<keyword evidence="9" id="KW-1185">Reference proteome</keyword>
<evidence type="ECO:0000256" key="2">
    <source>
        <dbReference type="ARBA" id="ARBA00022617"/>
    </source>
</evidence>
<reference evidence="9" key="1">
    <citation type="journal article" date="2024" name="Algal Res.">
        <title>Biochemical, toxicological and genomic investigation of a high-biomass producing Limnothrix strain isolated from Italian shallow drinking water reservoir.</title>
        <authorList>
            <person name="Simonazzi M."/>
            <person name="Shishido T.K."/>
            <person name="Delbaje E."/>
            <person name="Wahlsten M."/>
            <person name="Fewer D.P."/>
            <person name="Sivonen K."/>
            <person name="Pezzolesi L."/>
            <person name="Pistocchi R."/>
        </authorList>
    </citation>
    <scope>NUCLEOTIDE SEQUENCE [LARGE SCALE GENOMIC DNA]</scope>
    <source>
        <strain evidence="9">LRLZ20PSL1</strain>
    </source>
</reference>
<dbReference type="PANTHER" id="PTHR37823">
    <property type="entry name" value="CYTOCHROME C-553-LIKE"/>
    <property type="match status" value="1"/>
</dbReference>
<dbReference type="SUPFAM" id="SSF46626">
    <property type="entry name" value="Cytochrome c"/>
    <property type="match status" value="1"/>
</dbReference>
<dbReference type="EMBL" id="JAZAQF010000028">
    <property type="protein sequence ID" value="MFG3817047.1"/>
    <property type="molecule type" value="Genomic_DNA"/>
</dbReference>
<keyword evidence="5 6" id="KW-0408">Iron</keyword>
<keyword evidence="4" id="KW-0249">Electron transport</keyword>
<keyword evidence="3 6" id="KW-0479">Metal-binding</keyword>
<dbReference type="Proteomes" id="UP001604335">
    <property type="component" value="Unassembled WGS sequence"/>
</dbReference>
<evidence type="ECO:0000256" key="6">
    <source>
        <dbReference type="PROSITE-ProRule" id="PRU00433"/>
    </source>
</evidence>
<dbReference type="PANTHER" id="PTHR37823:SF1">
    <property type="entry name" value="CYTOCHROME C-553-LIKE"/>
    <property type="match status" value="1"/>
</dbReference>
<evidence type="ECO:0000256" key="4">
    <source>
        <dbReference type="ARBA" id="ARBA00022982"/>
    </source>
</evidence>
<evidence type="ECO:0000256" key="1">
    <source>
        <dbReference type="ARBA" id="ARBA00022448"/>
    </source>
</evidence>